<feature type="compositionally biased region" description="Gly residues" evidence="1">
    <location>
        <begin position="46"/>
        <end position="62"/>
    </location>
</feature>
<evidence type="ECO:0000256" key="1">
    <source>
        <dbReference type="SAM" id="MobiDB-lite"/>
    </source>
</evidence>
<keyword evidence="3" id="KW-1185">Reference proteome</keyword>
<feature type="compositionally biased region" description="Basic and acidic residues" evidence="1">
    <location>
        <begin position="65"/>
        <end position="84"/>
    </location>
</feature>
<protein>
    <submittedName>
        <fullName evidence="2">Uncharacterized protein</fullName>
    </submittedName>
</protein>
<dbReference type="Proteomes" id="UP001239213">
    <property type="component" value="Unassembled WGS sequence"/>
</dbReference>
<reference evidence="2" key="1">
    <citation type="submission" date="2016-11" db="EMBL/GenBank/DDBJ databases">
        <title>The genome sequence of Colletotrichum cuscutae.</title>
        <authorList>
            <person name="Baroncelli R."/>
        </authorList>
    </citation>
    <scope>NUCLEOTIDE SEQUENCE</scope>
    <source>
        <strain evidence="2">IMI 304802</strain>
    </source>
</reference>
<organism evidence="2 3">
    <name type="scientific">Colletotrichum cuscutae</name>
    <dbReference type="NCBI Taxonomy" id="1209917"/>
    <lineage>
        <taxon>Eukaryota</taxon>
        <taxon>Fungi</taxon>
        <taxon>Dikarya</taxon>
        <taxon>Ascomycota</taxon>
        <taxon>Pezizomycotina</taxon>
        <taxon>Sordariomycetes</taxon>
        <taxon>Hypocreomycetidae</taxon>
        <taxon>Glomerellales</taxon>
        <taxon>Glomerellaceae</taxon>
        <taxon>Colletotrichum</taxon>
        <taxon>Colletotrichum acutatum species complex</taxon>
    </lineage>
</organism>
<sequence>MDPTQKWTLKRTIIQSITDGGWSFGDDESGFLADTGSTGLNISGGNNEGSGDGTSGNGGSGDGDSNDRSGGGDDGGSRGGDHSHAGSSINDQSLQIMMGMI</sequence>
<dbReference type="EMBL" id="MPDP01000293">
    <property type="protein sequence ID" value="KAK1452957.1"/>
    <property type="molecule type" value="Genomic_DNA"/>
</dbReference>
<feature type="region of interest" description="Disordered" evidence="1">
    <location>
        <begin position="19"/>
        <end position="101"/>
    </location>
</feature>
<evidence type="ECO:0000313" key="2">
    <source>
        <dbReference type="EMBL" id="KAK1452957.1"/>
    </source>
</evidence>
<proteinExistence type="predicted"/>
<accession>A0AAI9U9M1</accession>
<dbReference type="AlphaFoldDB" id="A0AAI9U9M1"/>
<gene>
    <name evidence="2" type="ORF">CCUS01_01974</name>
</gene>
<comment type="caution">
    <text evidence="2">The sequence shown here is derived from an EMBL/GenBank/DDBJ whole genome shotgun (WGS) entry which is preliminary data.</text>
</comment>
<evidence type="ECO:0000313" key="3">
    <source>
        <dbReference type="Proteomes" id="UP001239213"/>
    </source>
</evidence>
<name>A0AAI9U9M1_9PEZI</name>